<gene>
    <name evidence="1" type="ORF">LEP1GSC036_4470</name>
</gene>
<sequence>MKQVEIPILSKKKFLGLLFDVRDRFKKSSIKFKVNVLSFKFLCKTSVCDWNLIEGLKF</sequence>
<proteinExistence type="predicted"/>
<dbReference type="AlphaFoldDB" id="A0A828YWC8"/>
<accession>A0A828YWC8</accession>
<evidence type="ECO:0000313" key="2">
    <source>
        <dbReference type="Proteomes" id="UP000001338"/>
    </source>
</evidence>
<protein>
    <submittedName>
        <fullName evidence="1">Uncharacterized protein</fullName>
    </submittedName>
</protein>
<organism evidence="1 2">
    <name type="scientific">Leptospira weilii str. 2006001853</name>
    <dbReference type="NCBI Taxonomy" id="1001589"/>
    <lineage>
        <taxon>Bacteria</taxon>
        <taxon>Pseudomonadati</taxon>
        <taxon>Spirochaetota</taxon>
        <taxon>Spirochaetia</taxon>
        <taxon>Leptospirales</taxon>
        <taxon>Leptospiraceae</taxon>
        <taxon>Leptospira</taxon>
    </lineage>
</organism>
<comment type="caution">
    <text evidence="1">The sequence shown here is derived from an EMBL/GenBank/DDBJ whole genome shotgun (WGS) entry which is preliminary data.</text>
</comment>
<dbReference type="EMBL" id="AFLV02000066">
    <property type="protein sequence ID" value="EKR62801.1"/>
    <property type="molecule type" value="Genomic_DNA"/>
</dbReference>
<dbReference type="Proteomes" id="UP000001338">
    <property type="component" value="Unassembled WGS sequence"/>
</dbReference>
<name>A0A828YWC8_9LEPT</name>
<evidence type="ECO:0000313" key="1">
    <source>
        <dbReference type="EMBL" id="EKR62801.1"/>
    </source>
</evidence>
<reference evidence="1 2" key="1">
    <citation type="submission" date="2012-10" db="EMBL/GenBank/DDBJ databases">
        <authorList>
            <person name="Harkins D.M."/>
            <person name="Durkin A.S."/>
            <person name="Brinkac L.M."/>
            <person name="Haft D.H."/>
            <person name="Selengut J.D."/>
            <person name="Sanka R."/>
            <person name="DePew J."/>
            <person name="Purushe J."/>
            <person name="Whelen A.C."/>
            <person name="Vinetz J.M."/>
            <person name="Sutton G.G."/>
            <person name="Nierman W.C."/>
            <person name="Fouts D.E."/>
        </authorList>
    </citation>
    <scope>NUCLEOTIDE SEQUENCE [LARGE SCALE GENOMIC DNA]</scope>
    <source>
        <strain evidence="1 2">2006001853</strain>
    </source>
</reference>